<dbReference type="Proteomes" id="UP000176881">
    <property type="component" value="Unassembled WGS sequence"/>
</dbReference>
<evidence type="ECO:0000256" key="1">
    <source>
        <dbReference type="SAM" id="Phobius"/>
    </source>
</evidence>
<protein>
    <recommendedName>
        <fullName evidence="4">Prepilin-type N-terminal cleavage/methylation domain-containing protein</fullName>
    </recommendedName>
</protein>
<comment type="caution">
    <text evidence="2">The sequence shown here is derived from an EMBL/GenBank/DDBJ whole genome shotgun (WGS) entry which is preliminary data.</text>
</comment>
<accession>A0A1G2P5K9</accession>
<dbReference type="InterPro" id="IPR012902">
    <property type="entry name" value="N_methyl_site"/>
</dbReference>
<evidence type="ECO:0008006" key="4">
    <source>
        <dbReference type="Google" id="ProtNLM"/>
    </source>
</evidence>
<dbReference type="NCBIfam" id="TIGR02532">
    <property type="entry name" value="IV_pilin_GFxxxE"/>
    <property type="match status" value="1"/>
</dbReference>
<keyword evidence="1" id="KW-0472">Membrane</keyword>
<sequence>MPLSFFKIDSHKSGLRKNKTMMPNLVSGFTLIETIVAIFIISISLAGPLNFINTSLSAIRYANDQTTAFFLAQEAMEYVKNAVDTNILKGADSNKWIDNNASCSGCVDLGVCLHGIGGCRLDAQGASITVTNIGGSPPPIKYDNGVYRYSSGTDTSFYRRIYIEKRGSGVSQEANIFVEMKWTPRGSSSQKTLILKDIVRYFGS</sequence>
<proteinExistence type="predicted"/>
<keyword evidence="1" id="KW-1133">Transmembrane helix</keyword>
<organism evidence="2 3">
    <name type="scientific">Candidatus Taylorbacteria bacterium RIFCSPLOWO2_12_FULL_47_20</name>
    <dbReference type="NCBI Taxonomy" id="1802335"/>
    <lineage>
        <taxon>Bacteria</taxon>
        <taxon>Candidatus Tayloriibacteriota</taxon>
    </lineage>
</organism>
<dbReference type="Pfam" id="PF07963">
    <property type="entry name" value="N_methyl"/>
    <property type="match status" value="1"/>
</dbReference>
<dbReference type="EMBL" id="MHSN01000045">
    <property type="protein sequence ID" value="OHA43657.1"/>
    <property type="molecule type" value="Genomic_DNA"/>
</dbReference>
<name>A0A1G2P5K9_9BACT</name>
<reference evidence="2 3" key="1">
    <citation type="journal article" date="2016" name="Nat. Commun.">
        <title>Thousands of microbial genomes shed light on interconnected biogeochemical processes in an aquifer system.</title>
        <authorList>
            <person name="Anantharaman K."/>
            <person name="Brown C.T."/>
            <person name="Hug L.A."/>
            <person name="Sharon I."/>
            <person name="Castelle C.J."/>
            <person name="Probst A.J."/>
            <person name="Thomas B.C."/>
            <person name="Singh A."/>
            <person name="Wilkins M.J."/>
            <person name="Karaoz U."/>
            <person name="Brodie E.L."/>
            <person name="Williams K.H."/>
            <person name="Hubbard S.S."/>
            <person name="Banfield J.F."/>
        </authorList>
    </citation>
    <scope>NUCLEOTIDE SEQUENCE [LARGE SCALE GENOMIC DNA]</scope>
</reference>
<evidence type="ECO:0000313" key="3">
    <source>
        <dbReference type="Proteomes" id="UP000176881"/>
    </source>
</evidence>
<dbReference type="AlphaFoldDB" id="A0A1G2P5K9"/>
<dbReference type="STRING" id="1802335.A3G59_03440"/>
<keyword evidence="1" id="KW-0812">Transmembrane</keyword>
<feature type="transmembrane region" description="Helical" evidence="1">
    <location>
        <begin position="21"/>
        <end position="46"/>
    </location>
</feature>
<gene>
    <name evidence="2" type="ORF">A3G59_03440</name>
</gene>
<evidence type="ECO:0000313" key="2">
    <source>
        <dbReference type="EMBL" id="OHA43657.1"/>
    </source>
</evidence>